<feature type="non-terminal residue" evidence="1">
    <location>
        <position position="1"/>
    </location>
</feature>
<evidence type="ECO:0008006" key="3">
    <source>
        <dbReference type="Google" id="ProtNLM"/>
    </source>
</evidence>
<gene>
    <name evidence="1" type="ORF">EV692_1972</name>
</gene>
<reference evidence="1 2" key="1">
    <citation type="submission" date="2019-03" db="EMBL/GenBank/DDBJ databases">
        <title>Genomic Encyclopedia of Type Strains, Phase IV (KMG-IV): sequencing the most valuable type-strain genomes for metagenomic binning, comparative biology and taxonomic classification.</title>
        <authorList>
            <person name="Goeker M."/>
        </authorList>
    </citation>
    <scope>NUCLEOTIDE SEQUENCE [LARGE SCALE GENOMIC DNA]</scope>
    <source>
        <strain evidence="1 2">DSM 10053</strain>
    </source>
</reference>
<sequence>HQVAMVIRKLTRNPKSEAGKELKDLVKTLKNSTKNTFYRHLNEWYQKHKNYLLERSEKAEQNGRKPFKHKQLRSAYFSLKRHENVLFTFEKYPELKIEKTTNRLEGLFKELKKKLAVHSGLKTKNKILFIQDFLNKKSCYSVKENTK</sequence>
<comment type="caution">
    <text evidence="1">The sequence shown here is derived from an EMBL/GenBank/DDBJ whole genome shotgun (WGS) entry which is preliminary data.</text>
</comment>
<accession>A0A4R1KR86</accession>
<organism evidence="1 2">
    <name type="scientific">Lonepinella koalarum</name>
    <dbReference type="NCBI Taxonomy" id="53417"/>
    <lineage>
        <taxon>Bacteria</taxon>
        <taxon>Pseudomonadati</taxon>
        <taxon>Pseudomonadota</taxon>
        <taxon>Gammaproteobacteria</taxon>
        <taxon>Pasteurellales</taxon>
        <taxon>Pasteurellaceae</taxon>
        <taxon>Lonepinella</taxon>
    </lineage>
</organism>
<keyword evidence="2" id="KW-1185">Reference proteome</keyword>
<protein>
    <recommendedName>
        <fullName evidence="3">Transposase</fullName>
    </recommendedName>
</protein>
<dbReference type="EMBL" id="SMGJ01000007">
    <property type="protein sequence ID" value="TCK67067.1"/>
    <property type="molecule type" value="Genomic_DNA"/>
</dbReference>
<dbReference type="Proteomes" id="UP000295496">
    <property type="component" value="Unassembled WGS sequence"/>
</dbReference>
<evidence type="ECO:0000313" key="1">
    <source>
        <dbReference type="EMBL" id="TCK67067.1"/>
    </source>
</evidence>
<name>A0A4R1KR86_9PAST</name>
<evidence type="ECO:0000313" key="2">
    <source>
        <dbReference type="Proteomes" id="UP000295496"/>
    </source>
</evidence>
<dbReference type="AlphaFoldDB" id="A0A4R1KR86"/>
<proteinExistence type="predicted"/>